<dbReference type="ESTHER" id="grocl-f0xm76">
    <property type="family name" value="Monoglyceridelipase_lysophospholip"/>
</dbReference>
<keyword evidence="3" id="KW-0378">Hydrolase</keyword>
<dbReference type="AlphaFoldDB" id="F0XM76"/>
<dbReference type="InParanoid" id="F0XM76"/>
<dbReference type="EMBL" id="GL629794">
    <property type="protein sequence ID" value="EFX01053.1"/>
    <property type="molecule type" value="Genomic_DNA"/>
</dbReference>
<dbReference type="InterPro" id="IPR022742">
    <property type="entry name" value="Hydrolase_4"/>
</dbReference>
<dbReference type="GeneID" id="25979378"/>
<gene>
    <name evidence="3" type="ORF">CMQ_5995</name>
</gene>
<dbReference type="SUPFAM" id="SSF53474">
    <property type="entry name" value="alpha/beta-Hydrolases"/>
    <property type="match status" value="1"/>
</dbReference>
<dbReference type="InterPro" id="IPR051044">
    <property type="entry name" value="MAG_DAG_Lipase"/>
</dbReference>
<dbReference type="eggNOG" id="KOG1455">
    <property type="taxonomic scope" value="Eukaryota"/>
</dbReference>
<evidence type="ECO:0000313" key="4">
    <source>
        <dbReference type="Proteomes" id="UP000007796"/>
    </source>
</evidence>
<accession>F0XM76</accession>
<organism evidence="4">
    <name type="scientific">Grosmannia clavigera (strain kw1407 / UAMH 11150)</name>
    <name type="common">Blue stain fungus</name>
    <name type="synonym">Graphiocladiella clavigera</name>
    <dbReference type="NCBI Taxonomy" id="655863"/>
    <lineage>
        <taxon>Eukaryota</taxon>
        <taxon>Fungi</taxon>
        <taxon>Dikarya</taxon>
        <taxon>Ascomycota</taxon>
        <taxon>Pezizomycotina</taxon>
        <taxon>Sordariomycetes</taxon>
        <taxon>Sordariomycetidae</taxon>
        <taxon>Ophiostomatales</taxon>
        <taxon>Ophiostomataceae</taxon>
        <taxon>Leptographium</taxon>
    </lineage>
</organism>
<protein>
    <submittedName>
        <fullName evidence="3">Alpha beta hydrolase fold family</fullName>
    </submittedName>
</protein>
<dbReference type="Gene3D" id="3.40.50.1820">
    <property type="entry name" value="alpha/beta hydrolase"/>
    <property type="match status" value="1"/>
</dbReference>
<evidence type="ECO:0000313" key="3">
    <source>
        <dbReference type="EMBL" id="EFX01053.1"/>
    </source>
</evidence>
<dbReference type="RefSeq" id="XP_014170535.1">
    <property type="nucleotide sequence ID" value="XM_014315060.1"/>
</dbReference>
<feature type="region of interest" description="Disordered" evidence="1">
    <location>
        <begin position="304"/>
        <end position="360"/>
    </location>
</feature>
<feature type="domain" description="Serine aminopeptidase S33" evidence="2">
    <location>
        <begin position="26"/>
        <end position="285"/>
    </location>
</feature>
<dbReference type="Proteomes" id="UP000007796">
    <property type="component" value="Unassembled WGS sequence"/>
</dbReference>
<proteinExistence type="predicted"/>
<reference evidence="3 4" key="1">
    <citation type="journal article" date="2011" name="Proc. Natl. Acad. Sci. U.S.A.">
        <title>Genome and transcriptome analyses of the mountain pine beetle-fungal symbiont Grosmannia clavigera, a lodgepole pine pathogen.</title>
        <authorList>
            <person name="DiGuistini S."/>
            <person name="Wang Y."/>
            <person name="Liao N.Y."/>
            <person name="Taylor G."/>
            <person name="Tanguay P."/>
            <person name="Feau N."/>
            <person name="Henrissat B."/>
            <person name="Chan S.K."/>
            <person name="Hesse-Orce U."/>
            <person name="Alamouti S.M."/>
            <person name="Tsui C.K.M."/>
            <person name="Docking R.T."/>
            <person name="Levasseur A."/>
            <person name="Haridas S."/>
            <person name="Robertson G."/>
            <person name="Birol I."/>
            <person name="Holt R.A."/>
            <person name="Marra M.A."/>
            <person name="Hamelin R.C."/>
            <person name="Hirst M."/>
            <person name="Jones S.J.M."/>
            <person name="Bohlmann J."/>
            <person name="Breuil C."/>
        </authorList>
    </citation>
    <scope>NUCLEOTIDE SEQUENCE [LARGE SCALE GENOMIC DNA]</scope>
    <source>
        <strain evidence="4">kw1407 / UAMH 11150</strain>
    </source>
</reference>
<dbReference type="Pfam" id="PF12146">
    <property type="entry name" value="Hydrolase_4"/>
    <property type="match status" value="1"/>
</dbReference>
<dbReference type="PANTHER" id="PTHR11614">
    <property type="entry name" value="PHOSPHOLIPASE-RELATED"/>
    <property type="match status" value="1"/>
</dbReference>
<evidence type="ECO:0000259" key="2">
    <source>
        <dbReference type="Pfam" id="PF12146"/>
    </source>
</evidence>
<dbReference type="FunCoup" id="F0XM76">
    <property type="interactions" value="336"/>
</dbReference>
<dbReference type="STRING" id="655863.F0XM76"/>
<dbReference type="InterPro" id="IPR029058">
    <property type="entry name" value="AB_hydrolase_fold"/>
</dbReference>
<keyword evidence="4" id="KW-1185">Reference proteome</keyword>
<dbReference type="OrthoDB" id="10249433at2759"/>
<sequence>MVTVIEDSIKLQGDEWYTKTWLPEGRPKAILVFVHGFSDHVNAYYEFFPTLAGRGIACYGYDRRGWGRSVRKGSDCGRTGPTSTVMTDIAAFVSSVLDRNSSNGNGDGPVFVMGHSMGGIDVATFMAAPAGSPREAIVRRIRGWIFEAPFFGFPAGEEPSIVKVVTGRLAGRLFPNMQLKNTIPAEYFSRDPVIVDTIRNDALCHDTGTLEGLAGLLDRVSVLASGGCVPHAAVTSIWIGHGTDDRAASYFACKKWFDSSSAAAVPDKTLRTYDGWLHQLHAEPEADRQLYYREVGDWILAHSEKEDGDGEPSSDAASATPPAPTPAEPASPLATEPADPVVETEQPAAVPAGDKEESKL</sequence>
<name>F0XM76_GROCL</name>
<dbReference type="GO" id="GO:0016787">
    <property type="term" value="F:hydrolase activity"/>
    <property type="evidence" value="ECO:0007669"/>
    <property type="project" value="UniProtKB-KW"/>
</dbReference>
<dbReference type="HOGENOM" id="CLU_026209_5_1_1"/>
<evidence type="ECO:0000256" key="1">
    <source>
        <dbReference type="SAM" id="MobiDB-lite"/>
    </source>
</evidence>